<name>A0A834CI25_ORYME</name>
<evidence type="ECO:0000313" key="2">
    <source>
        <dbReference type="Proteomes" id="UP000646548"/>
    </source>
</evidence>
<dbReference type="Proteomes" id="UP000646548">
    <property type="component" value="Unassembled WGS sequence"/>
</dbReference>
<dbReference type="AlphaFoldDB" id="A0A834CI25"/>
<dbReference type="EMBL" id="WKFB01000253">
    <property type="protein sequence ID" value="KAF6729619.1"/>
    <property type="molecule type" value="Genomic_DNA"/>
</dbReference>
<accession>A0A834CI25</accession>
<reference evidence="1" key="1">
    <citation type="journal article" name="BMC Genomics">
        <title>Long-read sequencing and de novo genome assembly of marine medaka (Oryzias melastigma).</title>
        <authorList>
            <person name="Liang P."/>
            <person name="Saqib H.S.A."/>
            <person name="Ni X."/>
            <person name="Shen Y."/>
        </authorList>
    </citation>
    <scope>NUCLEOTIDE SEQUENCE</scope>
    <source>
        <strain evidence="1">Bigg-433</strain>
    </source>
</reference>
<organism evidence="1 2">
    <name type="scientific">Oryzias melastigma</name>
    <name type="common">Marine medaka</name>
    <dbReference type="NCBI Taxonomy" id="30732"/>
    <lineage>
        <taxon>Eukaryota</taxon>
        <taxon>Metazoa</taxon>
        <taxon>Chordata</taxon>
        <taxon>Craniata</taxon>
        <taxon>Vertebrata</taxon>
        <taxon>Euteleostomi</taxon>
        <taxon>Actinopterygii</taxon>
        <taxon>Neopterygii</taxon>
        <taxon>Teleostei</taxon>
        <taxon>Neoteleostei</taxon>
        <taxon>Acanthomorphata</taxon>
        <taxon>Ovalentaria</taxon>
        <taxon>Atherinomorphae</taxon>
        <taxon>Beloniformes</taxon>
        <taxon>Adrianichthyidae</taxon>
        <taxon>Oryziinae</taxon>
        <taxon>Oryzias</taxon>
    </lineage>
</organism>
<proteinExistence type="predicted"/>
<evidence type="ECO:0000313" key="1">
    <source>
        <dbReference type="EMBL" id="KAF6729619.1"/>
    </source>
</evidence>
<protein>
    <submittedName>
        <fullName evidence="1">Uncharacterized protein</fullName>
    </submittedName>
</protein>
<comment type="caution">
    <text evidence="1">The sequence shown here is derived from an EMBL/GenBank/DDBJ whole genome shotgun (WGS) entry which is preliminary data.</text>
</comment>
<sequence>MTECPRKCQLSQYSPADDRLRAPVLSAVSASVQQIPQVESSPPSTLQGNTLTRADYRIDRNGAGGVRVISKTQRALLTPGEIWRRVEAYRAGTEQITARHGHCPS</sequence>
<gene>
    <name evidence="1" type="ORF">FQA47_009397</name>
</gene>